<comment type="similarity">
    <text evidence="1">Belongs to the metallophosphoesterase superfamily. YfcE family.</text>
</comment>
<dbReference type="Proteomes" id="UP000050277">
    <property type="component" value="Unassembled WGS sequence"/>
</dbReference>
<dbReference type="GO" id="GO:0005737">
    <property type="term" value="C:cytoplasm"/>
    <property type="evidence" value="ECO:0007669"/>
    <property type="project" value="TreeGrafter"/>
</dbReference>
<organism evidence="3 4">
    <name type="scientific">Herpetosiphon geysericola</name>
    <dbReference type="NCBI Taxonomy" id="70996"/>
    <lineage>
        <taxon>Bacteria</taxon>
        <taxon>Bacillati</taxon>
        <taxon>Chloroflexota</taxon>
        <taxon>Chloroflexia</taxon>
        <taxon>Herpetosiphonales</taxon>
        <taxon>Herpetosiphonaceae</taxon>
        <taxon>Herpetosiphon</taxon>
    </lineage>
</organism>
<proteinExistence type="inferred from homology"/>
<protein>
    <submittedName>
        <fullName evidence="3">Metallophosphoesterase</fullName>
    </submittedName>
</protein>
<dbReference type="RefSeq" id="WP_054535080.1">
    <property type="nucleotide sequence ID" value="NZ_LGKP01000022.1"/>
</dbReference>
<sequence>MRVLVLADIHANLAALEAVLGAAGEVDSVWCLGDTVGYGPQPNECVALMRERQQAMLVGNHDLGCLGSISLSNFNRDARIANEWNGSQLTEDNREFLLSLSPMQQVNDTVTLAHGSPRDPVWEYLLDTVGATYSFDHFSTPICFVGHTHQPVIFTADMLGDHCTATIPTDNLVLKLQPDKRYIINPGGVGQPRDGDARSGWAIYDDEQQTVTFHRTTYNIRRTQTLMLEHGLPNILAARLSFGM</sequence>
<dbReference type="AlphaFoldDB" id="A0A0P6YL80"/>
<evidence type="ECO:0000313" key="3">
    <source>
        <dbReference type="EMBL" id="KPL85999.1"/>
    </source>
</evidence>
<dbReference type="SUPFAM" id="SSF56300">
    <property type="entry name" value="Metallo-dependent phosphatases"/>
    <property type="match status" value="1"/>
</dbReference>
<name>A0A0P6YL80_9CHLR</name>
<evidence type="ECO:0000259" key="2">
    <source>
        <dbReference type="Pfam" id="PF12850"/>
    </source>
</evidence>
<gene>
    <name evidence="3" type="ORF">SE18_13990</name>
</gene>
<dbReference type="InterPro" id="IPR011152">
    <property type="entry name" value="Pesterase_MJ0912"/>
</dbReference>
<feature type="domain" description="Calcineurin-like phosphoesterase" evidence="2">
    <location>
        <begin position="1"/>
        <end position="203"/>
    </location>
</feature>
<comment type="caution">
    <text evidence="3">The sequence shown here is derived from an EMBL/GenBank/DDBJ whole genome shotgun (WGS) entry which is preliminary data.</text>
</comment>
<dbReference type="OrthoDB" id="9800565at2"/>
<dbReference type="PANTHER" id="PTHR42850">
    <property type="entry name" value="METALLOPHOSPHOESTERASE"/>
    <property type="match status" value="1"/>
</dbReference>
<keyword evidence="4" id="KW-1185">Reference proteome</keyword>
<dbReference type="PIRSF" id="PIRSF000883">
    <property type="entry name" value="Pesterase_MJ0912"/>
    <property type="match status" value="1"/>
</dbReference>
<dbReference type="InterPro" id="IPR029052">
    <property type="entry name" value="Metallo-depent_PP-like"/>
</dbReference>
<reference evidence="3 4" key="1">
    <citation type="submission" date="2015-07" db="EMBL/GenBank/DDBJ databases">
        <title>Whole genome sequence of Herpetosiphon geysericola DSM 7119.</title>
        <authorList>
            <person name="Hemp J."/>
            <person name="Ward L.M."/>
            <person name="Pace L.A."/>
            <person name="Fischer W.W."/>
        </authorList>
    </citation>
    <scope>NUCLEOTIDE SEQUENCE [LARGE SCALE GENOMIC DNA]</scope>
    <source>
        <strain evidence="3 4">DSM 7119</strain>
    </source>
</reference>
<dbReference type="CDD" id="cd00838">
    <property type="entry name" value="MPP_superfamily"/>
    <property type="match status" value="1"/>
</dbReference>
<dbReference type="InterPro" id="IPR050126">
    <property type="entry name" value="Ap4A_hydrolase"/>
</dbReference>
<evidence type="ECO:0000313" key="4">
    <source>
        <dbReference type="Proteomes" id="UP000050277"/>
    </source>
</evidence>
<evidence type="ECO:0000256" key="1">
    <source>
        <dbReference type="ARBA" id="ARBA00008950"/>
    </source>
</evidence>
<dbReference type="EMBL" id="LGKP01000022">
    <property type="protein sequence ID" value="KPL85999.1"/>
    <property type="molecule type" value="Genomic_DNA"/>
</dbReference>
<accession>A0A0P6YL80</accession>
<dbReference type="Pfam" id="PF12850">
    <property type="entry name" value="Metallophos_2"/>
    <property type="match status" value="1"/>
</dbReference>
<dbReference type="Gene3D" id="3.60.21.10">
    <property type="match status" value="1"/>
</dbReference>
<dbReference type="STRING" id="70996.SE18_13990"/>
<dbReference type="InterPro" id="IPR024654">
    <property type="entry name" value="Calcineurin-like_PHP_lpxH"/>
</dbReference>
<dbReference type="GO" id="GO:0016791">
    <property type="term" value="F:phosphatase activity"/>
    <property type="evidence" value="ECO:0007669"/>
    <property type="project" value="TreeGrafter"/>
</dbReference>
<dbReference type="PANTHER" id="PTHR42850:SF2">
    <property type="entry name" value="BLL5683 PROTEIN"/>
    <property type="match status" value="1"/>
</dbReference>